<dbReference type="Proteomes" id="UP001479436">
    <property type="component" value="Unassembled WGS sequence"/>
</dbReference>
<reference evidence="11 12" key="1">
    <citation type="submission" date="2023-04" db="EMBL/GenBank/DDBJ databases">
        <title>Genome of Basidiobolus ranarum AG-B5.</title>
        <authorList>
            <person name="Stajich J.E."/>
            <person name="Carter-House D."/>
            <person name="Gryganskyi A."/>
        </authorList>
    </citation>
    <scope>NUCLEOTIDE SEQUENCE [LARGE SCALE GENOMIC DNA]</scope>
    <source>
        <strain evidence="11 12">AG-B5</strain>
    </source>
</reference>
<organism evidence="11 12">
    <name type="scientific">Basidiobolus ranarum</name>
    <dbReference type="NCBI Taxonomy" id="34480"/>
    <lineage>
        <taxon>Eukaryota</taxon>
        <taxon>Fungi</taxon>
        <taxon>Fungi incertae sedis</taxon>
        <taxon>Zoopagomycota</taxon>
        <taxon>Entomophthoromycotina</taxon>
        <taxon>Basidiobolomycetes</taxon>
        <taxon>Basidiobolales</taxon>
        <taxon>Basidiobolaceae</taxon>
        <taxon>Basidiobolus</taxon>
    </lineage>
</organism>
<keyword evidence="6" id="KW-0805">Transcription regulation</keyword>
<keyword evidence="2" id="KW-0479">Metal-binding</keyword>
<dbReference type="PANTHER" id="PTHR47428:SF1">
    <property type="entry name" value="REGULATORY PROTEIN MIG1-RELATED"/>
    <property type="match status" value="1"/>
</dbReference>
<evidence type="ECO:0000256" key="9">
    <source>
        <dbReference type="PROSITE-ProRule" id="PRU00042"/>
    </source>
</evidence>
<evidence type="ECO:0000256" key="2">
    <source>
        <dbReference type="ARBA" id="ARBA00022723"/>
    </source>
</evidence>
<evidence type="ECO:0000256" key="6">
    <source>
        <dbReference type="ARBA" id="ARBA00023015"/>
    </source>
</evidence>
<dbReference type="Pfam" id="PF00096">
    <property type="entry name" value="zf-C2H2"/>
    <property type="match status" value="2"/>
</dbReference>
<evidence type="ECO:0000256" key="7">
    <source>
        <dbReference type="ARBA" id="ARBA00023163"/>
    </source>
</evidence>
<keyword evidence="3" id="KW-0677">Repeat</keyword>
<name>A0ABR2W143_9FUNG</name>
<evidence type="ECO:0000256" key="5">
    <source>
        <dbReference type="ARBA" id="ARBA00022833"/>
    </source>
</evidence>
<keyword evidence="7" id="KW-0804">Transcription</keyword>
<gene>
    <name evidence="11" type="ORF">K7432_006929</name>
</gene>
<dbReference type="InterPro" id="IPR013087">
    <property type="entry name" value="Znf_C2H2_type"/>
</dbReference>
<comment type="subcellular location">
    <subcellularLocation>
        <location evidence="1">Nucleus</location>
    </subcellularLocation>
</comment>
<evidence type="ECO:0000256" key="8">
    <source>
        <dbReference type="ARBA" id="ARBA00023242"/>
    </source>
</evidence>
<protein>
    <recommendedName>
        <fullName evidence="10">C2H2-type domain-containing protein</fullName>
    </recommendedName>
</protein>
<dbReference type="Gene3D" id="3.30.160.60">
    <property type="entry name" value="Classic Zinc Finger"/>
    <property type="match status" value="2"/>
</dbReference>
<dbReference type="SMART" id="SM00355">
    <property type="entry name" value="ZnF_C2H2"/>
    <property type="match status" value="2"/>
</dbReference>
<feature type="domain" description="C2H2-type" evidence="10">
    <location>
        <begin position="67"/>
        <end position="96"/>
    </location>
</feature>
<dbReference type="InterPro" id="IPR036236">
    <property type="entry name" value="Znf_C2H2_sf"/>
</dbReference>
<accession>A0ABR2W143</accession>
<keyword evidence="8" id="KW-0539">Nucleus</keyword>
<evidence type="ECO:0000256" key="4">
    <source>
        <dbReference type="ARBA" id="ARBA00022771"/>
    </source>
</evidence>
<comment type="caution">
    <text evidence="11">The sequence shown here is derived from an EMBL/GenBank/DDBJ whole genome shotgun (WGS) entry which is preliminary data.</text>
</comment>
<evidence type="ECO:0000256" key="3">
    <source>
        <dbReference type="ARBA" id="ARBA00022737"/>
    </source>
</evidence>
<dbReference type="PROSITE" id="PS00028">
    <property type="entry name" value="ZINC_FINGER_C2H2_1"/>
    <property type="match status" value="2"/>
</dbReference>
<evidence type="ECO:0000256" key="1">
    <source>
        <dbReference type="ARBA" id="ARBA00004123"/>
    </source>
</evidence>
<dbReference type="PROSITE" id="PS50157">
    <property type="entry name" value="ZINC_FINGER_C2H2_2"/>
    <property type="match status" value="2"/>
</dbReference>
<proteinExistence type="predicted"/>
<keyword evidence="4 9" id="KW-0863">Zinc-finger</keyword>
<evidence type="ECO:0000259" key="10">
    <source>
        <dbReference type="PROSITE" id="PS50157"/>
    </source>
</evidence>
<sequence length="247" mass="28420">MSSKYQVTTDKTIYATSYQDHAMENIMTSFEESQAPRPYKCPHCEKEFYRIEHRTRHIRIHTGERPYQCEFEKCSKSFSRSDELARHHKTHINPKKRGRKSKKQLALEAELASQQHAKEKKYPNIHPPSKEWKIASMKFKRTKKIKFITPCSSPISYASESDEELVTTPKMKLRFSPKLISPQVSHSGHSNFKFEVEAKQELHLPSFSELMSAIAAERGIPITGPSGSSYSGTRNSFNALSSNILRL</sequence>
<feature type="domain" description="C2H2-type" evidence="10">
    <location>
        <begin position="39"/>
        <end position="66"/>
    </location>
</feature>
<evidence type="ECO:0000313" key="12">
    <source>
        <dbReference type="Proteomes" id="UP001479436"/>
    </source>
</evidence>
<dbReference type="InterPro" id="IPR051007">
    <property type="entry name" value="creA/MIG_C2H2-ZnF"/>
</dbReference>
<dbReference type="PANTHER" id="PTHR47428">
    <property type="entry name" value="REGULATORY PROTEIN MIG1-RELATED"/>
    <property type="match status" value="1"/>
</dbReference>
<evidence type="ECO:0000313" key="11">
    <source>
        <dbReference type="EMBL" id="KAK9712781.1"/>
    </source>
</evidence>
<dbReference type="SUPFAM" id="SSF57667">
    <property type="entry name" value="beta-beta-alpha zinc fingers"/>
    <property type="match status" value="1"/>
</dbReference>
<dbReference type="EMBL" id="JASJQH010007199">
    <property type="protein sequence ID" value="KAK9712781.1"/>
    <property type="molecule type" value="Genomic_DNA"/>
</dbReference>
<keyword evidence="5" id="KW-0862">Zinc</keyword>
<keyword evidence="12" id="KW-1185">Reference proteome</keyword>